<feature type="domain" description="H repeat-associated protein N-terminal" evidence="1">
    <location>
        <begin position="4"/>
        <end position="54"/>
    </location>
</feature>
<evidence type="ECO:0000259" key="1">
    <source>
        <dbReference type="Pfam" id="PF13808"/>
    </source>
</evidence>
<dbReference type="PANTHER" id="PTHR30298">
    <property type="entry name" value="H REPEAT-ASSOCIATED PREDICTED TRANSPOSASE"/>
    <property type="match status" value="1"/>
</dbReference>
<evidence type="ECO:0000313" key="2">
    <source>
        <dbReference type="EMBL" id="GGQ36420.1"/>
    </source>
</evidence>
<sequence>MPRLEEIEDFGHDRLDWLRKFVSFENGIPKHDTIARVIGTIDMITFQSYFSKWMQECHQVTAGQVIAIDGKRLKVHLINLVERMPFIW</sequence>
<keyword evidence="3" id="KW-1185">Reference proteome</keyword>
<dbReference type="Pfam" id="PF13808">
    <property type="entry name" value="DDE_Tnp_1_assoc"/>
    <property type="match status" value="1"/>
</dbReference>
<dbReference type="PANTHER" id="PTHR30298:SF0">
    <property type="entry name" value="PROTEIN YBFL-RELATED"/>
    <property type="match status" value="1"/>
</dbReference>
<dbReference type="Proteomes" id="UP000619118">
    <property type="component" value="Unassembled WGS sequence"/>
</dbReference>
<protein>
    <recommendedName>
        <fullName evidence="1">H repeat-associated protein N-terminal domain-containing protein</fullName>
    </recommendedName>
</protein>
<reference evidence="3" key="1">
    <citation type="journal article" date="2019" name="Int. J. Syst. Evol. Microbiol.">
        <title>The Global Catalogue of Microorganisms (GCM) 10K type strain sequencing project: providing services to taxonomists for standard genome sequencing and annotation.</title>
        <authorList>
            <consortium name="The Broad Institute Genomics Platform"/>
            <consortium name="The Broad Institute Genome Sequencing Center for Infectious Disease"/>
            <person name="Wu L."/>
            <person name="Ma J."/>
        </authorList>
    </citation>
    <scope>NUCLEOTIDE SEQUENCE [LARGE SCALE GENOMIC DNA]</scope>
    <source>
        <strain evidence="3">JCM 32306</strain>
    </source>
</reference>
<dbReference type="InterPro" id="IPR032806">
    <property type="entry name" value="YbfD_N"/>
</dbReference>
<gene>
    <name evidence="2" type="ORF">GCM10009411_39260</name>
</gene>
<accession>A0ABQ2RKS6</accession>
<dbReference type="InterPro" id="IPR047647">
    <property type="entry name" value="ISAs1_transpos"/>
</dbReference>
<dbReference type="NCBIfam" id="NF033564">
    <property type="entry name" value="transpos_ISAs1"/>
    <property type="match status" value="1"/>
</dbReference>
<comment type="caution">
    <text evidence="2">The sequence shown here is derived from an EMBL/GenBank/DDBJ whole genome shotgun (WGS) entry which is preliminary data.</text>
</comment>
<proteinExistence type="predicted"/>
<organism evidence="2 3">
    <name type="scientific">Shewanella litoralis</name>
    <dbReference type="NCBI Taxonomy" id="2282700"/>
    <lineage>
        <taxon>Bacteria</taxon>
        <taxon>Pseudomonadati</taxon>
        <taxon>Pseudomonadota</taxon>
        <taxon>Gammaproteobacteria</taxon>
        <taxon>Alteromonadales</taxon>
        <taxon>Shewanellaceae</taxon>
        <taxon>Shewanella</taxon>
    </lineage>
</organism>
<dbReference type="EMBL" id="BMQX01000064">
    <property type="protein sequence ID" value="GGQ36420.1"/>
    <property type="molecule type" value="Genomic_DNA"/>
</dbReference>
<name>A0ABQ2RKS6_9GAMM</name>
<evidence type="ECO:0000313" key="3">
    <source>
        <dbReference type="Proteomes" id="UP000619118"/>
    </source>
</evidence>
<dbReference type="InterPro" id="IPR051698">
    <property type="entry name" value="Transposase_11-like"/>
</dbReference>